<dbReference type="OrthoDB" id="1938138at2759"/>
<keyword evidence="10" id="KW-1185">Reference proteome</keyword>
<dbReference type="Pfam" id="PF25005">
    <property type="entry name" value="PSF2_N"/>
    <property type="match status" value="1"/>
</dbReference>
<sequence length="196" mass="22261">MDPDEVEFLGEKQYISIIPTFSSNVIHLISGDVGPFRPSIPIRVPFWMAMQLKQQRICKIEPPEWMEVDKLEAIKEDEKNSRTFTKMPSDHYMVEAKILLASATDDIPRADEIRTIIKDIWDVRMSKLRSSVDVLVKNNGSYAAVDNLTLMEINSIRPLLPHALDTLYRLKNSITGGSSQSQSTTTFSRSTTSFHS</sequence>
<dbReference type="FunFam" id="3.40.5.50:FF:000001">
    <property type="entry name" value="DNA replication complex GINS protein PSF2"/>
    <property type="match status" value="1"/>
</dbReference>
<dbReference type="GO" id="GO:0006260">
    <property type="term" value="P:DNA replication"/>
    <property type="evidence" value="ECO:0007669"/>
    <property type="project" value="UniProtKB-KW"/>
</dbReference>
<evidence type="ECO:0000256" key="2">
    <source>
        <dbReference type="ARBA" id="ARBA00010565"/>
    </source>
</evidence>
<dbReference type="SUPFAM" id="SSF160059">
    <property type="entry name" value="PriA/YqbF domain"/>
    <property type="match status" value="1"/>
</dbReference>
<feature type="region of interest" description="Disordered" evidence="6">
    <location>
        <begin position="175"/>
        <end position="196"/>
    </location>
</feature>
<dbReference type="CDD" id="cd21694">
    <property type="entry name" value="GINS_B_Psf2"/>
    <property type="match status" value="1"/>
</dbReference>
<evidence type="ECO:0000256" key="3">
    <source>
        <dbReference type="ARBA" id="ARBA00022705"/>
    </source>
</evidence>
<dbReference type="Pfam" id="PF05916">
    <property type="entry name" value="Sld5"/>
    <property type="match status" value="1"/>
</dbReference>
<keyword evidence="4 5" id="KW-0539">Nucleus</keyword>
<comment type="subunit">
    <text evidence="5">Component of the GINS complex.</text>
</comment>
<evidence type="ECO:0000256" key="5">
    <source>
        <dbReference type="PIRNR" id="PIRNR028998"/>
    </source>
</evidence>
<evidence type="ECO:0000256" key="4">
    <source>
        <dbReference type="ARBA" id="ARBA00023242"/>
    </source>
</evidence>
<accession>A0A9P0B5P5</accession>
<dbReference type="PANTHER" id="PTHR12772:SF0">
    <property type="entry name" value="DNA REPLICATION COMPLEX GINS PROTEIN PSF2"/>
    <property type="match status" value="1"/>
</dbReference>
<evidence type="ECO:0000256" key="1">
    <source>
        <dbReference type="ARBA" id="ARBA00004123"/>
    </source>
</evidence>
<comment type="similarity">
    <text evidence="2 5">Belongs to the GINS2/PSF2 family.</text>
</comment>
<dbReference type="CDD" id="cd11712">
    <property type="entry name" value="GINS_A_psf2"/>
    <property type="match status" value="1"/>
</dbReference>
<dbReference type="InterPro" id="IPR036224">
    <property type="entry name" value="GINS_bundle-like_dom_sf"/>
</dbReference>
<evidence type="ECO:0000313" key="9">
    <source>
        <dbReference type="EMBL" id="CAH0555975.1"/>
    </source>
</evidence>
<feature type="domain" description="GINS subunit" evidence="7">
    <location>
        <begin position="65"/>
        <end position="166"/>
    </location>
</feature>
<dbReference type="EMBL" id="OV121135">
    <property type="protein sequence ID" value="CAH0555975.1"/>
    <property type="molecule type" value="Genomic_DNA"/>
</dbReference>
<gene>
    <name evidence="9" type="ORF">MELIAE_LOCUS7203</name>
</gene>
<evidence type="ECO:0000313" key="10">
    <source>
        <dbReference type="Proteomes" id="UP001154078"/>
    </source>
</evidence>
<dbReference type="PIRSF" id="PIRSF028998">
    <property type="entry name" value="GINS_Psf2_subgr"/>
    <property type="match status" value="1"/>
</dbReference>
<dbReference type="InterPro" id="IPR021151">
    <property type="entry name" value="GINS_A"/>
</dbReference>
<dbReference type="InterPro" id="IPR056784">
    <property type="entry name" value="PSF2_N"/>
</dbReference>
<protein>
    <recommendedName>
        <fullName evidence="5">DNA replication complex GINS protein PSF2</fullName>
    </recommendedName>
</protein>
<dbReference type="Gene3D" id="3.40.5.50">
    <property type="match status" value="1"/>
</dbReference>
<dbReference type="GO" id="GO:0000811">
    <property type="term" value="C:GINS complex"/>
    <property type="evidence" value="ECO:0007669"/>
    <property type="project" value="TreeGrafter"/>
</dbReference>
<evidence type="ECO:0000259" key="8">
    <source>
        <dbReference type="Pfam" id="PF25005"/>
    </source>
</evidence>
<keyword evidence="3 5" id="KW-0235">DNA replication</keyword>
<evidence type="ECO:0000256" key="6">
    <source>
        <dbReference type="SAM" id="MobiDB-lite"/>
    </source>
</evidence>
<comment type="subcellular location">
    <subcellularLocation>
        <location evidence="1 5">Nucleus</location>
    </subcellularLocation>
</comment>
<dbReference type="SUPFAM" id="SSF158573">
    <property type="entry name" value="GINS helical bundle-like"/>
    <property type="match status" value="1"/>
</dbReference>
<organism evidence="9 10">
    <name type="scientific">Brassicogethes aeneus</name>
    <name type="common">Rape pollen beetle</name>
    <name type="synonym">Meligethes aeneus</name>
    <dbReference type="NCBI Taxonomy" id="1431903"/>
    <lineage>
        <taxon>Eukaryota</taxon>
        <taxon>Metazoa</taxon>
        <taxon>Ecdysozoa</taxon>
        <taxon>Arthropoda</taxon>
        <taxon>Hexapoda</taxon>
        <taxon>Insecta</taxon>
        <taxon>Pterygota</taxon>
        <taxon>Neoptera</taxon>
        <taxon>Endopterygota</taxon>
        <taxon>Coleoptera</taxon>
        <taxon>Polyphaga</taxon>
        <taxon>Cucujiformia</taxon>
        <taxon>Nitidulidae</taxon>
        <taxon>Meligethinae</taxon>
        <taxon>Brassicogethes</taxon>
    </lineage>
</organism>
<feature type="domain" description="DNA replication complex GINS protein PSF2 N-terminal" evidence="8">
    <location>
        <begin position="2"/>
        <end position="60"/>
    </location>
</feature>
<dbReference type="GO" id="GO:0000727">
    <property type="term" value="P:double-strand break repair via break-induced replication"/>
    <property type="evidence" value="ECO:0007669"/>
    <property type="project" value="TreeGrafter"/>
</dbReference>
<dbReference type="GO" id="GO:0071162">
    <property type="term" value="C:CMG complex"/>
    <property type="evidence" value="ECO:0007669"/>
    <property type="project" value="UniProtKB-ARBA"/>
</dbReference>
<reference evidence="9" key="1">
    <citation type="submission" date="2021-12" db="EMBL/GenBank/DDBJ databases">
        <authorList>
            <person name="King R."/>
        </authorList>
    </citation>
    <scope>NUCLEOTIDE SEQUENCE</scope>
</reference>
<dbReference type="FunFam" id="1.20.58.1020:FF:000001">
    <property type="entry name" value="DNA replication complex GINS protein PSF2"/>
    <property type="match status" value="1"/>
</dbReference>
<dbReference type="InterPro" id="IPR007257">
    <property type="entry name" value="GINS_Psf2"/>
</dbReference>
<evidence type="ECO:0000259" key="7">
    <source>
        <dbReference type="Pfam" id="PF05916"/>
    </source>
</evidence>
<proteinExistence type="inferred from homology"/>
<dbReference type="PANTHER" id="PTHR12772">
    <property type="entry name" value="DNA REPLICATION COMPLEX GINS PROTEIN PSF2"/>
    <property type="match status" value="1"/>
</dbReference>
<dbReference type="Gene3D" id="1.20.58.1020">
    <property type="match status" value="1"/>
</dbReference>
<dbReference type="AlphaFoldDB" id="A0A9P0B5P5"/>
<name>A0A9P0B5P5_BRAAE</name>
<dbReference type="Proteomes" id="UP001154078">
    <property type="component" value="Chromosome 4"/>
</dbReference>